<dbReference type="RefSeq" id="WP_188853585.1">
    <property type="nucleotide sequence ID" value="NZ_BMJJ01000009.1"/>
</dbReference>
<sequence>MSQNKQISEYSTASSHVAAARIDGETALVLRETAIAQSKLEPASWTIAKPIVAQLFTLPMSNGAGDAGVLGAMRMASEGEPLWAVREVVAAFLIGRLGKGFCPSSAEFGIELRKKTDPFRERLGRAKRLEADAKALASPDQPQKLSDETRAIVAAGIARLKAAAEAQRIPERESTDQFAKFRSPSAMAQRSRPLTPEDVAHVPDAPKRGPQRIPVPSFAPFSKGAA</sequence>
<comment type="caution">
    <text evidence="2">The sequence shown here is derived from an EMBL/GenBank/DDBJ whole genome shotgun (WGS) entry which is preliminary data.</text>
</comment>
<name>A0A917DES7_9HYPH</name>
<accession>A0A917DES7</accession>
<reference evidence="2" key="2">
    <citation type="submission" date="2020-09" db="EMBL/GenBank/DDBJ databases">
        <authorList>
            <person name="Sun Q."/>
            <person name="Zhou Y."/>
        </authorList>
    </citation>
    <scope>NUCLEOTIDE SEQUENCE</scope>
    <source>
        <strain evidence="2">CGMCC 1.15493</strain>
    </source>
</reference>
<gene>
    <name evidence="2" type="ORF">GCM10011335_37620</name>
</gene>
<evidence type="ECO:0000313" key="2">
    <source>
        <dbReference type="EMBL" id="GGD31051.1"/>
    </source>
</evidence>
<dbReference type="AlphaFoldDB" id="A0A917DES7"/>
<organism evidence="2 3">
    <name type="scientific">Aureimonas glaciei</name>
    <dbReference type="NCBI Taxonomy" id="1776957"/>
    <lineage>
        <taxon>Bacteria</taxon>
        <taxon>Pseudomonadati</taxon>
        <taxon>Pseudomonadota</taxon>
        <taxon>Alphaproteobacteria</taxon>
        <taxon>Hyphomicrobiales</taxon>
        <taxon>Aurantimonadaceae</taxon>
        <taxon>Aureimonas</taxon>
    </lineage>
</organism>
<dbReference type="Proteomes" id="UP000613160">
    <property type="component" value="Unassembled WGS sequence"/>
</dbReference>
<reference evidence="2" key="1">
    <citation type="journal article" date="2014" name="Int. J. Syst. Evol. Microbiol.">
        <title>Complete genome sequence of Corynebacterium casei LMG S-19264T (=DSM 44701T), isolated from a smear-ripened cheese.</title>
        <authorList>
            <consortium name="US DOE Joint Genome Institute (JGI-PGF)"/>
            <person name="Walter F."/>
            <person name="Albersmeier A."/>
            <person name="Kalinowski J."/>
            <person name="Ruckert C."/>
        </authorList>
    </citation>
    <scope>NUCLEOTIDE SEQUENCE</scope>
    <source>
        <strain evidence="2">CGMCC 1.15493</strain>
    </source>
</reference>
<keyword evidence="3" id="KW-1185">Reference proteome</keyword>
<evidence type="ECO:0000313" key="3">
    <source>
        <dbReference type="Proteomes" id="UP000613160"/>
    </source>
</evidence>
<dbReference type="EMBL" id="BMJJ01000009">
    <property type="protein sequence ID" value="GGD31051.1"/>
    <property type="molecule type" value="Genomic_DNA"/>
</dbReference>
<proteinExistence type="predicted"/>
<feature type="region of interest" description="Disordered" evidence="1">
    <location>
        <begin position="168"/>
        <end position="226"/>
    </location>
</feature>
<protein>
    <submittedName>
        <fullName evidence="2">Uncharacterized protein</fullName>
    </submittedName>
</protein>
<feature type="compositionally biased region" description="Basic and acidic residues" evidence="1">
    <location>
        <begin position="198"/>
        <end position="207"/>
    </location>
</feature>
<evidence type="ECO:0000256" key="1">
    <source>
        <dbReference type="SAM" id="MobiDB-lite"/>
    </source>
</evidence>